<accession>A0A840YPC3</accession>
<dbReference type="AlphaFoldDB" id="A0A840YPC3"/>
<comment type="caution">
    <text evidence="3">The sequence shown here is derived from an EMBL/GenBank/DDBJ whole genome shotgun (WGS) entry which is preliminary data.</text>
</comment>
<dbReference type="InterPro" id="IPR013538">
    <property type="entry name" value="ASHA1/2-like_C"/>
</dbReference>
<feature type="domain" description="Activator of Hsp90 ATPase homologue 1/2-like C-terminal" evidence="2">
    <location>
        <begin position="16"/>
        <end position="146"/>
    </location>
</feature>
<evidence type="ECO:0000313" key="3">
    <source>
        <dbReference type="EMBL" id="MBB5709991.1"/>
    </source>
</evidence>
<comment type="similarity">
    <text evidence="1">Belongs to the AHA1 family.</text>
</comment>
<keyword evidence="4" id="KW-1185">Reference proteome</keyword>
<evidence type="ECO:0000256" key="1">
    <source>
        <dbReference type="ARBA" id="ARBA00006817"/>
    </source>
</evidence>
<dbReference type="RefSeq" id="WP_184085557.1">
    <property type="nucleotide sequence ID" value="NZ_JACIJF010000003.1"/>
</dbReference>
<evidence type="ECO:0000313" key="4">
    <source>
        <dbReference type="Proteomes" id="UP000527143"/>
    </source>
</evidence>
<dbReference type="SUPFAM" id="SSF55961">
    <property type="entry name" value="Bet v1-like"/>
    <property type="match status" value="1"/>
</dbReference>
<dbReference type="CDD" id="cd08896">
    <property type="entry name" value="SRPBCC_CalC_Aha1-like_3"/>
    <property type="match status" value="1"/>
</dbReference>
<proteinExistence type="inferred from homology"/>
<gene>
    <name evidence="3" type="ORF">FHT02_001219</name>
</gene>
<evidence type="ECO:0000259" key="2">
    <source>
        <dbReference type="Pfam" id="PF08327"/>
    </source>
</evidence>
<reference evidence="3 4" key="1">
    <citation type="submission" date="2020-08" db="EMBL/GenBank/DDBJ databases">
        <title>Genomic Encyclopedia of Type Strains, Phase IV (KMG-IV): sequencing the most valuable type-strain genomes for metagenomic binning, comparative biology and taxonomic classification.</title>
        <authorList>
            <person name="Goeker M."/>
        </authorList>
    </citation>
    <scope>NUCLEOTIDE SEQUENCE [LARGE SCALE GENOMIC DNA]</scope>
    <source>
        <strain evidence="3 4">DSM 26736</strain>
    </source>
</reference>
<dbReference type="Pfam" id="PF08327">
    <property type="entry name" value="AHSA1"/>
    <property type="match status" value="1"/>
</dbReference>
<sequence>MADTNFHELMIERIIDAPVDAVWRAYTDHLGEWFCPTPWRAEVIAMDLRAGGRSAVTMYGPEGEVMPNEGVYLEVVPQRRIVFTDAFSQGWKPAGPFMVGIFEFEPEGGRTRYRGAARHWTADAKAQHEAMGFADGWGKVAEQWEAVARRIAAL</sequence>
<dbReference type="Proteomes" id="UP000527143">
    <property type="component" value="Unassembled WGS sequence"/>
</dbReference>
<name>A0A840YPC3_9SPHN</name>
<dbReference type="EMBL" id="JACIJF010000003">
    <property type="protein sequence ID" value="MBB5709991.1"/>
    <property type="molecule type" value="Genomic_DNA"/>
</dbReference>
<organism evidence="3 4">
    <name type="scientific">Sphingomonas xinjiangensis</name>
    <dbReference type="NCBI Taxonomy" id="643568"/>
    <lineage>
        <taxon>Bacteria</taxon>
        <taxon>Pseudomonadati</taxon>
        <taxon>Pseudomonadota</taxon>
        <taxon>Alphaproteobacteria</taxon>
        <taxon>Sphingomonadales</taxon>
        <taxon>Sphingomonadaceae</taxon>
        <taxon>Sphingomonas</taxon>
    </lineage>
</organism>
<dbReference type="Gene3D" id="3.30.530.20">
    <property type="match status" value="1"/>
</dbReference>
<protein>
    <submittedName>
        <fullName evidence="3">Uncharacterized protein YndB with AHSA1/START domain</fullName>
    </submittedName>
</protein>
<dbReference type="InterPro" id="IPR023393">
    <property type="entry name" value="START-like_dom_sf"/>
</dbReference>